<evidence type="ECO:0000313" key="3">
    <source>
        <dbReference type="Proteomes" id="UP000494183"/>
    </source>
</evidence>
<sequence length="45" mass="4982">MNGWWIVLAGVGFLAVCLGLAVWTLASAYRRDAEEHGDFDDTEPK</sequence>
<keyword evidence="1" id="KW-0812">Transmembrane</keyword>
<gene>
    <name evidence="2" type="ORF">LMG6000_02242</name>
</gene>
<dbReference type="RefSeq" id="WP_175201636.1">
    <property type="nucleotide sequence ID" value="NZ_CADILH010000003.1"/>
</dbReference>
<evidence type="ECO:0000313" key="2">
    <source>
        <dbReference type="EMBL" id="CAB3931614.1"/>
    </source>
</evidence>
<protein>
    <submittedName>
        <fullName evidence="2">Uncharacterized protein</fullName>
    </submittedName>
</protein>
<dbReference type="Proteomes" id="UP000494183">
    <property type="component" value="Unassembled WGS sequence"/>
</dbReference>
<keyword evidence="1" id="KW-0472">Membrane</keyword>
<keyword evidence="3" id="KW-1185">Reference proteome</keyword>
<organism evidence="2 3">
    <name type="scientific">Achromobacter insolitus</name>
    <dbReference type="NCBI Taxonomy" id="217204"/>
    <lineage>
        <taxon>Bacteria</taxon>
        <taxon>Pseudomonadati</taxon>
        <taxon>Pseudomonadota</taxon>
        <taxon>Betaproteobacteria</taxon>
        <taxon>Burkholderiales</taxon>
        <taxon>Alcaligenaceae</taxon>
        <taxon>Achromobacter</taxon>
    </lineage>
</organism>
<reference evidence="2 3" key="1">
    <citation type="submission" date="2020-04" db="EMBL/GenBank/DDBJ databases">
        <authorList>
            <person name="De Canck E."/>
        </authorList>
    </citation>
    <scope>NUCLEOTIDE SEQUENCE [LARGE SCALE GENOMIC DNA]</scope>
    <source>
        <strain evidence="2 3">LMG 6000</strain>
    </source>
</reference>
<name>A0A6S7F004_9BURK</name>
<feature type="transmembrane region" description="Helical" evidence="1">
    <location>
        <begin position="6"/>
        <end position="26"/>
    </location>
</feature>
<accession>A0A6S7F004</accession>
<dbReference type="AlphaFoldDB" id="A0A6S7F004"/>
<evidence type="ECO:0000256" key="1">
    <source>
        <dbReference type="SAM" id="Phobius"/>
    </source>
</evidence>
<keyword evidence="1" id="KW-1133">Transmembrane helix</keyword>
<proteinExistence type="predicted"/>
<dbReference type="EMBL" id="CADILH010000003">
    <property type="protein sequence ID" value="CAB3931614.1"/>
    <property type="molecule type" value="Genomic_DNA"/>
</dbReference>